<evidence type="ECO:0000313" key="2">
    <source>
        <dbReference type="WBParaSite" id="Hba_15855"/>
    </source>
</evidence>
<name>A0A1I7XEG5_HETBA</name>
<dbReference type="Proteomes" id="UP000095283">
    <property type="component" value="Unplaced"/>
</dbReference>
<accession>A0A1I7XEG5</accession>
<protein>
    <submittedName>
        <fullName evidence="2">Secreted protein</fullName>
    </submittedName>
</protein>
<sequence length="136" mass="15877">MYTSVLSVIYQSYSVLILSIHISYCLQALHRNGMTPNDRPYAADPNRENKLITSLKLYHLTYINTNCLLLSEVRAQFPCWKENGQELSQACRSQTVQLKESMHQFAKNKSQHNIKNICRFEHYLSLKKKATLNIRK</sequence>
<dbReference type="AlphaFoldDB" id="A0A1I7XEG5"/>
<evidence type="ECO:0000313" key="1">
    <source>
        <dbReference type="Proteomes" id="UP000095283"/>
    </source>
</evidence>
<reference evidence="2" key="1">
    <citation type="submission" date="2016-11" db="UniProtKB">
        <authorList>
            <consortium name="WormBaseParasite"/>
        </authorList>
    </citation>
    <scope>IDENTIFICATION</scope>
</reference>
<proteinExistence type="predicted"/>
<organism evidence="1 2">
    <name type="scientific">Heterorhabditis bacteriophora</name>
    <name type="common">Entomopathogenic nematode worm</name>
    <dbReference type="NCBI Taxonomy" id="37862"/>
    <lineage>
        <taxon>Eukaryota</taxon>
        <taxon>Metazoa</taxon>
        <taxon>Ecdysozoa</taxon>
        <taxon>Nematoda</taxon>
        <taxon>Chromadorea</taxon>
        <taxon>Rhabditida</taxon>
        <taxon>Rhabditina</taxon>
        <taxon>Rhabditomorpha</taxon>
        <taxon>Strongyloidea</taxon>
        <taxon>Heterorhabditidae</taxon>
        <taxon>Heterorhabditis</taxon>
    </lineage>
</organism>
<dbReference type="WBParaSite" id="Hba_15855">
    <property type="protein sequence ID" value="Hba_15855"/>
    <property type="gene ID" value="Hba_15855"/>
</dbReference>
<keyword evidence="1" id="KW-1185">Reference proteome</keyword>